<evidence type="ECO:0000313" key="2">
    <source>
        <dbReference type="Proteomes" id="UP001157502"/>
    </source>
</evidence>
<comment type="caution">
    <text evidence="1">The sequence shown here is derived from an EMBL/GenBank/DDBJ whole genome shotgun (WGS) entry which is preliminary data.</text>
</comment>
<gene>
    <name evidence="1" type="ORF">DPEC_G00138200</name>
</gene>
<protein>
    <submittedName>
        <fullName evidence="1">Uncharacterized protein</fullName>
    </submittedName>
</protein>
<name>A0ACC2GLT9_DALPE</name>
<organism evidence="1 2">
    <name type="scientific">Dallia pectoralis</name>
    <name type="common">Alaska blackfish</name>
    <dbReference type="NCBI Taxonomy" id="75939"/>
    <lineage>
        <taxon>Eukaryota</taxon>
        <taxon>Metazoa</taxon>
        <taxon>Chordata</taxon>
        <taxon>Craniata</taxon>
        <taxon>Vertebrata</taxon>
        <taxon>Euteleostomi</taxon>
        <taxon>Actinopterygii</taxon>
        <taxon>Neopterygii</taxon>
        <taxon>Teleostei</taxon>
        <taxon>Protacanthopterygii</taxon>
        <taxon>Esociformes</taxon>
        <taxon>Umbridae</taxon>
        <taxon>Dallia</taxon>
    </lineage>
</organism>
<proteinExistence type="predicted"/>
<dbReference type="Proteomes" id="UP001157502">
    <property type="component" value="Chromosome 11"/>
</dbReference>
<evidence type="ECO:0000313" key="1">
    <source>
        <dbReference type="EMBL" id="KAJ8004621.1"/>
    </source>
</evidence>
<keyword evidence="2" id="KW-1185">Reference proteome</keyword>
<dbReference type="EMBL" id="CM055738">
    <property type="protein sequence ID" value="KAJ8004621.1"/>
    <property type="molecule type" value="Genomic_DNA"/>
</dbReference>
<accession>A0ACC2GLT9</accession>
<reference evidence="1" key="1">
    <citation type="submission" date="2021-05" db="EMBL/GenBank/DDBJ databases">
        <authorList>
            <person name="Pan Q."/>
            <person name="Jouanno E."/>
            <person name="Zahm M."/>
            <person name="Klopp C."/>
            <person name="Cabau C."/>
            <person name="Louis A."/>
            <person name="Berthelot C."/>
            <person name="Parey E."/>
            <person name="Roest Crollius H."/>
            <person name="Montfort J."/>
            <person name="Robinson-Rechavi M."/>
            <person name="Bouchez O."/>
            <person name="Lampietro C."/>
            <person name="Lopez Roques C."/>
            <person name="Donnadieu C."/>
            <person name="Postlethwait J."/>
            <person name="Bobe J."/>
            <person name="Dillon D."/>
            <person name="Chandos A."/>
            <person name="von Hippel F."/>
            <person name="Guiguen Y."/>
        </authorList>
    </citation>
    <scope>NUCLEOTIDE SEQUENCE</scope>
    <source>
        <strain evidence="1">YG-Jan2019</strain>
    </source>
</reference>
<sequence length="101" mass="10565">MAGGAADRKDEDILCQADLDDTGPGLVRPVWSFNVLGLGWAVGCTVLFLGRTICPGGSGERAPHHDLRMILTSPNGIRTGPSYAGVRAGRVLSMSHVGVVH</sequence>